<feature type="domain" description="TonB-dependent receptor-like beta-barrel" evidence="14">
    <location>
        <begin position="241"/>
        <end position="722"/>
    </location>
</feature>
<evidence type="ECO:0000256" key="13">
    <source>
        <dbReference type="SAM" id="MobiDB-lite"/>
    </source>
</evidence>
<dbReference type="Pfam" id="PF00593">
    <property type="entry name" value="TonB_dep_Rec_b-barrel"/>
    <property type="match status" value="1"/>
</dbReference>
<evidence type="ECO:0000259" key="15">
    <source>
        <dbReference type="Pfam" id="PF07715"/>
    </source>
</evidence>
<evidence type="ECO:0000256" key="3">
    <source>
        <dbReference type="ARBA" id="ARBA00022452"/>
    </source>
</evidence>
<keyword evidence="4" id="KW-0410">Iron transport</keyword>
<reference evidence="16 17" key="1">
    <citation type="submission" date="2019-12" db="EMBL/GenBank/DDBJ databases">
        <title>Genomic-based taxomic classification of the family Erythrobacteraceae.</title>
        <authorList>
            <person name="Xu L."/>
        </authorList>
    </citation>
    <scope>NUCLEOTIDE SEQUENCE [LARGE SCALE GENOMIC DNA]</scope>
    <source>
        <strain evidence="16 17">S36</strain>
    </source>
</reference>
<dbReference type="OrthoDB" id="9760333at2"/>
<evidence type="ECO:0000313" key="16">
    <source>
        <dbReference type="EMBL" id="MXO98769.1"/>
    </source>
</evidence>
<dbReference type="PANTHER" id="PTHR32552:SF81">
    <property type="entry name" value="TONB-DEPENDENT OUTER MEMBRANE RECEPTOR"/>
    <property type="match status" value="1"/>
</dbReference>
<evidence type="ECO:0000256" key="5">
    <source>
        <dbReference type="ARBA" id="ARBA00022692"/>
    </source>
</evidence>
<keyword evidence="5 11" id="KW-0812">Transmembrane</keyword>
<evidence type="ECO:0000256" key="7">
    <source>
        <dbReference type="ARBA" id="ARBA00023065"/>
    </source>
</evidence>
<dbReference type="Gene3D" id="2.40.170.20">
    <property type="entry name" value="TonB-dependent receptor, beta-barrel domain"/>
    <property type="match status" value="1"/>
</dbReference>
<evidence type="ECO:0000256" key="10">
    <source>
        <dbReference type="ARBA" id="ARBA00023237"/>
    </source>
</evidence>
<organism evidence="16 17">
    <name type="scientific">Croceibacterium xixiisoli</name>
    <dbReference type="NCBI Taxonomy" id="1476466"/>
    <lineage>
        <taxon>Bacteria</taxon>
        <taxon>Pseudomonadati</taxon>
        <taxon>Pseudomonadota</taxon>
        <taxon>Alphaproteobacteria</taxon>
        <taxon>Sphingomonadales</taxon>
        <taxon>Erythrobacteraceae</taxon>
        <taxon>Croceibacterium</taxon>
    </lineage>
</organism>
<keyword evidence="2 11" id="KW-0813">Transport</keyword>
<gene>
    <name evidence="16" type="ORF">GRI97_07200</name>
</gene>
<keyword evidence="3 11" id="KW-1134">Transmembrane beta strand</keyword>
<dbReference type="EMBL" id="WTYJ01000001">
    <property type="protein sequence ID" value="MXO98769.1"/>
    <property type="molecule type" value="Genomic_DNA"/>
</dbReference>
<dbReference type="GO" id="GO:0009279">
    <property type="term" value="C:cell outer membrane"/>
    <property type="evidence" value="ECO:0007669"/>
    <property type="project" value="UniProtKB-SubCell"/>
</dbReference>
<evidence type="ECO:0000256" key="6">
    <source>
        <dbReference type="ARBA" id="ARBA00023004"/>
    </source>
</evidence>
<evidence type="ECO:0000256" key="11">
    <source>
        <dbReference type="PROSITE-ProRule" id="PRU01360"/>
    </source>
</evidence>
<dbReference type="InterPro" id="IPR000531">
    <property type="entry name" value="Beta-barrel_TonB"/>
</dbReference>
<feature type="compositionally biased region" description="Basic and acidic residues" evidence="13">
    <location>
        <begin position="22"/>
        <end position="39"/>
    </location>
</feature>
<evidence type="ECO:0000256" key="8">
    <source>
        <dbReference type="ARBA" id="ARBA00023077"/>
    </source>
</evidence>
<keyword evidence="7" id="KW-0406">Ion transport</keyword>
<dbReference type="AlphaFoldDB" id="A0A6I4TTX9"/>
<evidence type="ECO:0000313" key="17">
    <source>
        <dbReference type="Proteomes" id="UP000469430"/>
    </source>
</evidence>
<feature type="compositionally biased region" description="Low complexity" evidence="13">
    <location>
        <begin position="8"/>
        <end position="19"/>
    </location>
</feature>
<proteinExistence type="inferred from homology"/>
<evidence type="ECO:0000256" key="9">
    <source>
        <dbReference type="ARBA" id="ARBA00023136"/>
    </source>
</evidence>
<keyword evidence="6" id="KW-0408">Iron</keyword>
<name>A0A6I4TTX9_9SPHN</name>
<comment type="caution">
    <text evidence="16">The sequence shown here is derived from an EMBL/GenBank/DDBJ whole genome shotgun (WGS) entry which is preliminary data.</text>
</comment>
<dbReference type="GO" id="GO:0006826">
    <property type="term" value="P:iron ion transport"/>
    <property type="evidence" value="ECO:0007669"/>
    <property type="project" value="UniProtKB-KW"/>
</dbReference>
<dbReference type="InterPro" id="IPR012910">
    <property type="entry name" value="Plug_dom"/>
</dbReference>
<dbReference type="Pfam" id="PF07715">
    <property type="entry name" value="Plug"/>
    <property type="match status" value="1"/>
</dbReference>
<evidence type="ECO:0000256" key="4">
    <source>
        <dbReference type="ARBA" id="ARBA00022496"/>
    </source>
</evidence>
<dbReference type="InterPro" id="IPR039426">
    <property type="entry name" value="TonB-dep_rcpt-like"/>
</dbReference>
<comment type="similarity">
    <text evidence="11 12">Belongs to the TonB-dependent receptor family.</text>
</comment>
<evidence type="ECO:0000256" key="1">
    <source>
        <dbReference type="ARBA" id="ARBA00004571"/>
    </source>
</evidence>
<keyword evidence="17" id="KW-1185">Reference proteome</keyword>
<dbReference type="InterPro" id="IPR036942">
    <property type="entry name" value="Beta-barrel_TonB_sf"/>
</dbReference>
<accession>A0A6I4TTX9</accession>
<evidence type="ECO:0000259" key="14">
    <source>
        <dbReference type="Pfam" id="PF00593"/>
    </source>
</evidence>
<evidence type="ECO:0000256" key="2">
    <source>
        <dbReference type="ARBA" id="ARBA00022448"/>
    </source>
</evidence>
<dbReference type="SUPFAM" id="SSF56935">
    <property type="entry name" value="Porins"/>
    <property type="match status" value="1"/>
</dbReference>
<dbReference type="PANTHER" id="PTHR32552">
    <property type="entry name" value="FERRICHROME IRON RECEPTOR-RELATED"/>
    <property type="match status" value="1"/>
</dbReference>
<dbReference type="PROSITE" id="PS52016">
    <property type="entry name" value="TONB_DEPENDENT_REC_3"/>
    <property type="match status" value="1"/>
</dbReference>
<keyword evidence="16" id="KW-0675">Receptor</keyword>
<protein>
    <submittedName>
        <fullName evidence="16">TonB-dependent receptor</fullName>
    </submittedName>
</protein>
<keyword evidence="10 11" id="KW-0998">Cell outer membrane</keyword>
<evidence type="ECO:0000256" key="12">
    <source>
        <dbReference type="RuleBase" id="RU003357"/>
    </source>
</evidence>
<feature type="domain" description="TonB-dependent receptor plug" evidence="15">
    <location>
        <begin position="42"/>
        <end position="149"/>
    </location>
</feature>
<keyword evidence="9 11" id="KW-0472">Membrane</keyword>
<sequence>MGPGSPGPGTDSSGRSAGRSGHRPEGRRQSDHRAGEKSQRSLQDTTASVVVITPRRIETENIQTLQDVYMRTANVSETYGTAGFTIRGVANRGISGGGDAALATVFVDGAALPANLLQAAPTDMWDVSQVEILRGPQSTLQGLNSLAGAVLIHTTEPGNDWDARARAMYSDIDEVQLSAAMGGPIIKDELAFRVSVDWRQSDGFIWNPTRNTNENPTESTNIRAKLKWTPSALPGFEARIGYTNFDRYGGYQFSYVDTDQPDFFANRLNHSNDPNDSDSNTDLATLDLRYDIGNGFSLNTLTTFNDVREHNRYDNDTTAASDGAYEQFNHFRTWSQELRLNYESDRLTGLIGAFYYKRDQENRTISLVDVPTPVSTITGLLQNNGLDAGTASYIANLYYAALPEIPVNYASDAQGKVETIALFGDGRLALTDQLSVLAGFRYDRETNRLGLEQITTFAGTYPDPAAFAPEGQALYYAIMGINAGVAAIVADASGASAAINQTFEAFLPKIGVEMAWTPDLKTAFTVQRGYRSGGSSTNIARSQTFAYDPEFTWNYELSLRSAWLGGALTVNANAFYVDWTNQQALVNFGLNVFDSHTVNAGKSHLYGFELETAYRASDRFDVYAAVGHTRTQFDEFEVTLGSFTNLSGLEFPYAPHWTLSGGFNAELVDRLTLNVNASHRTAVFGDTSIPQEDARLGARTLVNVRLSYDADHWGAAIFASNLFDEKYIQYTYTGANQAVLGNPRVIGASVELKW</sequence>
<feature type="region of interest" description="Disordered" evidence="13">
    <location>
        <begin position="1"/>
        <end position="47"/>
    </location>
</feature>
<keyword evidence="8 12" id="KW-0798">TonB box</keyword>
<dbReference type="Proteomes" id="UP000469430">
    <property type="component" value="Unassembled WGS sequence"/>
</dbReference>
<comment type="subcellular location">
    <subcellularLocation>
        <location evidence="1 11">Cell outer membrane</location>
        <topology evidence="1 11">Multi-pass membrane protein</topology>
    </subcellularLocation>
</comment>